<evidence type="ECO:0000259" key="14">
    <source>
        <dbReference type="PROSITE" id="PS50848"/>
    </source>
</evidence>
<evidence type="ECO:0000256" key="1">
    <source>
        <dbReference type="ARBA" id="ARBA00004123"/>
    </source>
</evidence>
<dbReference type="CDD" id="cd00086">
    <property type="entry name" value="homeodomain"/>
    <property type="match status" value="1"/>
</dbReference>
<keyword evidence="5 9" id="KW-0238">DNA-binding</keyword>
<reference evidence="15" key="1">
    <citation type="journal article" date="2025" name="Foods">
        <title>Unveiling the Microbial Signatures of Arabica Coffee Cherries: Insights into Ripeness Specific Diversity, Functional Traits, and Implications for Quality and Safety.</title>
        <authorList>
            <consortium name="RefSeq"/>
            <person name="Tenea G.N."/>
            <person name="Cifuentes V."/>
            <person name="Reyes P."/>
            <person name="Cevallos-Vallejos M."/>
        </authorList>
    </citation>
    <scope>NUCLEOTIDE SEQUENCE [LARGE SCALE GENOMIC DNA]</scope>
</reference>
<dbReference type="PANTHER" id="PTHR45654">
    <property type="entry name" value="HOMEOBOX-LEUCINE ZIPPER PROTEIN MERISTEM L1"/>
    <property type="match status" value="1"/>
</dbReference>
<dbReference type="GO" id="GO:0003677">
    <property type="term" value="F:DNA binding"/>
    <property type="evidence" value="ECO:0007669"/>
    <property type="project" value="UniProtKB-UniRule"/>
</dbReference>
<feature type="domain" description="START" evidence="14">
    <location>
        <begin position="249"/>
        <end position="359"/>
    </location>
</feature>
<gene>
    <name evidence="16" type="primary">LOC113689434</name>
</gene>
<feature type="compositionally biased region" description="Basic residues" evidence="11">
    <location>
        <begin position="9"/>
        <end position="25"/>
    </location>
</feature>
<dbReference type="Gene3D" id="1.10.10.60">
    <property type="entry name" value="Homeodomain-like"/>
    <property type="match status" value="1"/>
</dbReference>
<dbReference type="InterPro" id="IPR036397">
    <property type="entry name" value="RNaseH_sf"/>
</dbReference>
<accession>A0A6P6SA34</accession>
<keyword evidence="15" id="KW-1185">Reference proteome</keyword>
<dbReference type="Pfam" id="PF00046">
    <property type="entry name" value="Homeodomain"/>
    <property type="match status" value="1"/>
</dbReference>
<feature type="transmembrane region" description="Helical" evidence="12">
    <location>
        <begin position="668"/>
        <end position="695"/>
    </location>
</feature>
<protein>
    <submittedName>
        <fullName evidence="16">Homeobox-leucine zipper protein PROTODERMAL FACTOR 2-like</fullName>
    </submittedName>
</protein>
<evidence type="ECO:0000256" key="4">
    <source>
        <dbReference type="ARBA" id="ARBA00023054"/>
    </source>
</evidence>
<dbReference type="GO" id="GO:0005634">
    <property type="term" value="C:nucleus"/>
    <property type="evidence" value="ECO:0007669"/>
    <property type="project" value="UniProtKB-SubCell"/>
</dbReference>
<name>A0A6P6SA34_COFAR</name>
<sequence>MGPLQELKYKRRKKLSRVNKVKKGKANPGNSNIPPADVMSYASDHGIPDDEDAHKSGEDNQDGHNRKGYHRHTPQQIHEMEQFFKQCPKPKKPQRVQLARDLGLDPKQVKYWFQNKRMQNEAHTKRARNAHLKLENEKLGDENIKFKAALTNACCLTCAKSQATSNDSLDRHQLRVENIWLKEKVARLTDLMAKYAGKKYANNNVGSSSVGPSSSANLEAMIASREWQQNFTKETVVGEELIRSLSGQTIIDKTTATMLVNSATEKLIRMAEIEYPLWIPIIDDKSYLLNQGAYYDMFPGGVWPKLAGFNVEASKGNDIVKMNHANLAKIFMDTDKWLAVIANIVSRALVVEVITEGSEFGSCNGTLLMVIWIEHVQVQAESVQYLGKPFVESGFAFGAPRWISTLTRQCEHLATAMQMNFSLYNDSGQFKQYVGAQSFLQLCDWSSQSGWRFGFKLVCWKPGVMGELTLNTDGCSKGNPGACGGGGVLWDPSRRPLVGFSAFFGVTSSLHAETLALTLALLTGLWICAQKGEVQQIWKLAGDPARLSHCFRETNKVADILANVGVAHPHHAVKLYEHWSDWPRLTRREIGLDSIGMRSFRRFRTPSAGLWISEKSAFDYLRDTSTRTQWDILFDGGNIQEMMQITSDNESGSCVYLLQVSYASHVPLFPYFSGSVAFAFFPLTSLSFPLAMLLCRLGRRSVVSLAGFNWKGLLCSLCSSMM</sequence>
<feature type="domain" description="START" evidence="14">
    <location>
        <begin position="370"/>
        <end position="415"/>
    </location>
</feature>
<dbReference type="PANTHER" id="PTHR45654:SF77">
    <property type="entry name" value="HOMEOBOX-LEUCINE ZIPPER PROTEIN MERISTEM L1"/>
    <property type="match status" value="1"/>
</dbReference>
<keyword evidence="7" id="KW-0804">Transcription</keyword>
<feature type="DNA-binding region" description="Homeobox" evidence="9">
    <location>
        <begin position="65"/>
        <end position="124"/>
    </location>
</feature>
<dbReference type="Gene3D" id="3.30.420.10">
    <property type="entry name" value="Ribonuclease H-like superfamily/Ribonuclease H"/>
    <property type="match status" value="1"/>
</dbReference>
<keyword evidence="12" id="KW-1133">Transmembrane helix</keyword>
<evidence type="ECO:0000256" key="9">
    <source>
        <dbReference type="PROSITE-ProRule" id="PRU00108"/>
    </source>
</evidence>
<keyword evidence="12" id="KW-0812">Transmembrane</keyword>
<evidence type="ECO:0000259" key="13">
    <source>
        <dbReference type="PROSITE" id="PS50071"/>
    </source>
</evidence>
<dbReference type="SUPFAM" id="SSF53098">
    <property type="entry name" value="Ribonuclease H-like"/>
    <property type="match status" value="1"/>
</dbReference>
<dbReference type="PROSITE" id="PS50071">
    <property type="entry name" value="HOMEOBOX_2"/>
    <property type="match status" value="1"/>
</dbReference>
<keyword evidence="8 9" id="KW-0539">Nucleus</keyword>
<reference evidence="16" key="2">
    <citation type="submission" date="2025-08" db="UniProtKB">
        <authorList>
            <consortium name="RefSeq"/>
        </authorList>
    </citation>
    <scope>IDENTIFICATION</scope>
    <source>
        <tissue evidence="16">Leaves</tissue>
    </source>
</reference>
<dbReference type="InterPro" id="IPR002913">
    <property type="entry name" value="START_lipid-bd_dom"/>
</dbReference>
<dbReference type="RefSeq" id="XP_027063005.1">
    <property type="nucleotide sequence ID" value="XM_027207204.1"/>
</dbReference>
<keyword evidence="3" id="KW-0805">Transcription regulation</keyword>
<feature type="compositionally biased region" description="Basic and acidic residues" evidence="11">
    <location>
        <begin position="46"/>
        <end position="65"/>
    </location>
</feature>
<dbReference type="GeneID" id="113689434"/>
<dbReference type="AlphaFoldDB" id="A0A6P6SA34"/>
<evidence type="ECO:0000256" key="11">
    <source>
        <dbReference type="SAM" id="MobiDB-lite"/>
    </source>
</evidence>
<organism evidence="15 16">
    <name type="scientific">Coffea arabica</name>
    <name type="common">Arabian coffee</name>
    <dbReference type="NCBI Taxonomy" id="13443"/>
    <lineage>
        <taxon>Eukaryota</taxon>
        <taxon>Viridiplantae</taxon>
        <taxon>Streptophyta</taxon>
        <taxon>Embryophyta</taxon>
        <taxon>Tracheophyta</taxon>
        <taxon>Spermatophyta</taxon>
        <taxon>Magnoliopsida</taxon>
        <taxon>eudicotyledons</taxon>
        <taxon>Gunneridae</taxon>
        <taxon>Pentapetalae</taxon>
        <taxon>asterids</taxon>
        <taxon>lamiids</taxon>
        <taxon>Gentianales</taxon>
        <taxon>Rubiaceae</taxon>
        <taxon>Ixoroideae</taxon>
        <taxon>Gardenieae complex</taxon>
        <taxon>Bertiereae - Coffeeae clade</taxon>
        <taxon>Coffeeae</taxon>
        <taxon>Coffea</taxon>
    </lineage>
</organism>
<evidence type="ECO:0000256" key="2">
    <source>
        <dbReference type="ARBA" id="ARBA00006789"/>
    </source>
</evidence>
<evidence type="ECO:0000313" key="16">
    <source>
        <dbReference type="RefSeq" id="XP_027063005.1"/>
    </source>
</evidence>
<evidence type="ECO:0000256" key="8">
    <source>
        <dbReference type="ARBA" id="ARBA00023242"/>
    </source>
</evidence>
<evidence type="ECO:0000256" key="7">
    <source>
        <dbReference type="ARBA" id="ARBA00023163"/>
    </source>
</evidence>
<dbReference type="Proteomes" id="UP001652660">
    <property type="component" value="Chromosome 5c"/>
</dbReference>
<dbReference type="InterPro" id="IPR042160">
    <property type="entry name" value="HD-Zip_IV"/>
</dbReference>
<dbReference type="Pfam" id="PF25797">
    <property type="entry name" value="PDF2_C"/>
    <property type="match status" value="1"/>
</dbReference>
<evidence type="ECO:0000256" key="6">
    <source>
        <dbReference type="ARBA" id="ARBA00023155"/>
    </source>
</evidence>
<comment type="subcellular location">
    <subcellularLocation>
        <location evidence="1 9 10">Nucleus</location>
    </subcellularLocation>
</comment>
<dbReference type="InterPro" id="IPR001356">
    <property type="entry name" value="HD"/>
</dbReference>
<dbReference type="InterPro" id="IPR057993">
    <property type="entry name" value="HD-Zip_IV_C"/>
</dbReference>
<dbReference type="PROSITE" id="PS50848">
    <property type="entry name" value="START"/>
    <property type="match status" value="2"/>
</dbReference>
<evidence type="ECO:0000256" key="12">
    <source>
        <dbReference type="SAM" id="Phobius"/>
    </source>
</evidence>
<evidence type="ECO:0000256" key="5">
    <source>
        <dbReference type="ARBA" id="ARBA00023125"/>
    </source>
</evidence>
<comment type="similarity">
    <text evidence="2">Belongs to the HD-ZIP homeobox family. Class IV subfamily.</text>
</comment>
<keyword evidence="6 9" id="KW-0371">Homeobox</keyword>
<dbReference type="InterPro" id="IPR012337">
    <property type="entry name" value="RNaseH-like_sf"/>
</dbReference>
<keyword evidence="12" id="KW-0472">Membrane</keyword>
<dbReference type="SUPFAM" id="SSF46689">
    <property type="entry name" value="Homeodomain-like"/>
    <property type="match status" value="1"/>
</dbReference>
<proteinExistence type="inferred from homology"/>
<keyword evidence="4" id="KW-0175">Coiled coil</keyword>
<dbReference type="SMART" id="SM00389">
    <property type="entry name" value="HOX"/>
    <property type="match status" value="1"/>
</dbReference>
<feature type="domain" description="Homeobox" evidence="13">
    <location>
        <begin position="63"/>
        <end position="123"/>
    </location>
</feature>
<evidence type="ECO:0000256" key="3">
    <source>
        <dbReference type="ARBA" id="ARBA00023015"/>
    </source>
</evidence>
<feature type="region of interest" description="Disordered" evidence="11">
    <location>
        <begin position="1"/>
        <end position="70"/>
    </location>
</feature>
<dbReference type="InterPro" id="IPR009057">
    <property type="entry name" value="Homeodomain-like_sf"/>
</dbReference>
<evidence type="ECO:0000313" key="15">
    <source>
        <dbReference type="Proteomes" id="UP001652660"/>
    </source>
</evidence>
<dbReference type="OrthoDB" id="1752183at2759"/>
<dbReference type="GO" id="GO:0008289">
    <property type="term" value="F:lipid binding"/>
    <property type="evidence" value="ECO:0007669"/>
    <property type="project" value="InterPro"/>
</dbReference>
<dbReference type="FunFam" id="1.10.10.60:FF:000229">
    <property type="entry name" value="Homeobox-leucine zipper protein HDG1"/>
    <property type="match status" value="1"/>
</dbReference>
<evidence type="ECO:0000256" key="10">
    <source>
        <dbReference type="RuleBase" id="RU000682"/>
    </source>
</evidence>